<proteinExistence type="predicted"/>
<protein>
    <recommendedName>
        <fullName evidence="2">C2 domain-containing protein</fullName>
    </recommendedName>
</protein>
<feature type="domain" description="C2" evidence="2">
    <location>
        <begin position="75"/>
        <end position="109"/>
    </location>
</feature>
<feature type="chain" id="PRO_5032828186" description="C2 domain-containing protein" evidence="1">
    <location>
        <begin position="25"/>
        <end position="395"/>
    </location>
</feature>
<evidence type="ECO:0000313" key="3">
    <source>
        <dbReference type="EMBL" id="CAF0960857.1"/>
    </source>
</evidence>
<sequence length="395" mass="44901">MKHVQQWAIFMIAFSSCCMHLTGSQPAPGVCYIYGDRHLIPFAKRPGEDSAQYRCEYNGDQTILSNRYVQGTISVRTSPSWNENFRFEFYGKNGELICIVTSQNYDCDDISERYCMHLTGSQPAPGVCYIYGDRHLIPFAKRSGEDSAQYRCEHNGDQTILSNRYVQGTISVRTSPSWNENFRFEFYGKNGELICIVTSQNYDCDDISERIKIKRSFSSLDIYYRYSSTRDLRIVINTYDIDAGGSAYDIQIMQLKSLIRRSSGLCTTYNDTCSLENSVHGSKRRTFTATPAAYVCGGFLNEVYNKSKESNIPISQISASHAKAACIKDLRIHNNIAFAKSTIAFLLYDSLYRKTKNNVLYGKQSYEIFQAIQQATDNAYQEAMIILPNPTTDLS</sequence>
<keyword evidence="1" id="KW-0732">Signal</keyword>
<feature type="signal peptide" evidence="1">
    <location>
        <begin position="1"/>
        <end position="24"/>
    </location>
</feature>
<evidence type="ECO:0000259" key="2">
    <source>
        <dbReference type="Pfam" id="PF00168"/>
    </source>
</evidence>
<accession>A0A814DVA5</accession>
<name>A0A814DVA5_9BILA</name>
<gene>
    <name evidence="3" type="ORF">JYZ213_LOCUS13831</name>
</gene>
<evidence type="ECO:0000313" key="4">
    <source>
        <dbReference type="Proteomes" id="UP000663845"/>
    </source>
</evidence>
<dbReference type="Proteomes" id="UP000663845">
    <property type="component" value="Unassembled WGS sequence"/>
</dbReference>
<dbReference type="AlphaFoldDB" id="A0A814DVA5"/>
<feature type="domain" description="C2" evidence="2">
    <location>
        <begin position="172"/>
        <end position="206"/>
    </location>
</feature>
<dbReference type="EMBL" id="CAJNOG010000112">
    <property type="protein sequence ID" value="CAF0960857.1"/>
    <property type="molecule type" value="Genomic_DNA"/>
</dbReference>
<dbReference type="Pfam" id="PF00168">
    <property type="entry name" value="C2"/>
    <property type="match status" value="2"/>
</dbReference>
<reference evidence="3" key="1">
    <citation type="submission" date="2021-02" db="EMBL/GenBank/DDBJ databases">
        <authorList>
            <person name="Nowell W R."/>
        </authorList>
    </citation>
    <scope>NUCLEOTIDE SEQUENCE</scope>
</reference>
<comment type="caution">
    <text evidence="3">The sequence shown here is derived from an EMBL/GenBank/DDBJ whole genome shotgun (WGS) entry which is preliminary data.</text>
</comment>
<evidence type="ECO:0000256" key="1">
    <source>
        <dbReference type="SAM" id="SignalP"/>
    </source>
</evidence>
<dbReference type="PROSITE" id="PS51257">
    <property type="entry name" value="PROKAR_LIPOPROTEIN"/>
    <property type="match status" value="1"/>
</dbReference>
<dbReference type="InterPro" id="IPR000008">
    <property type="entry name" value="C2_dom"/>
</dbReference>
<organism evidence="3 4">
    <name type="scientific">Adineta steineri</name>
    <dbReference type="NCBI Taxonomy" id="433720"/>
    <lineage>
        <taxon>Eukaryota</taxon>
        <taxon>Metazoa</taxon>
        <taxon>Spiralia</taxon>
        <taxon>Gnathifera</taxon>
        <taxon>Rotifera</taxon>
        <taxon>Eurotatoria</taxon>
        <taxon>Bdelloidea</taxon>
        <taxon>Adinetida</taxon>
        <taxon>Adinetidae</taxon>
        <taxon>Adineta</taxon>
    </lineage>
</organism>